<evidence type="ECO:0000256" key="1">
    <source>
        <dbReference type="ARBA" id="ARBA00008857"/>
    </source>
</evidence>
<proteinExistence type="inferred from homology"/>
<dbReference type="Gene3D" id="1.10.150.130">
    <property type="match status" value="1"/>
</dbReference>
<dbReference type="PANTHER" id="PTHR30349:SF64">
    <property type="entry name" value="PROPHAGE INTEGRASE INTD-RELATED"/>
    <property type="match status" value="1"/>
</dbReference>
<dbReference type="EMBL" id="CP005986">
    <property type="protein sequence ID" value="AIA55796.1"/>
    <property type="molecule type" value="Genomic_DNA"/>
</dbReference>
<dbReference type="SUPFAM" id="SSF56349">
    <property type="entry name" value="DNA breaking-rejoining enzymes"/>
    <property type="match status" value="1"/>
</dbReference>
<dbReference type="PROSITE" id="PS51898">
    <property type="entry name" value="TYR_RECOMBINASE"/>
    <property type="match status" value="1"/>
</dbReference>
<dbReference type="KEGG" id="acz:Acaty_c1937"/>
<evidence type="ECO:0000313" key="8">
    <source>
        <dbReference type="EMBL" id="AIA55796.1"/>
    </source>
</evidence>
<dbReference type="PANTHER" id="PTHR30349">
    <property type="entry name" value="PHAGE INTEGRASE-RELATED"/>
    <property type="match status" value="1"/>
</dbReference>
<dbReference type="InterPro" id="IPR044068">
    <property type="entry name" value="CB"/>
</dbReference>
<dbReference type="CDD" id="cd00796">
    <property type="entry name" value="INT_Rci_Hp1_C"/>
    <property type="match status" value="1"/>
</dbReference>
<gene>
    <name evidence="8" type="ORF">Acaty_c1937</name>
</gene>
<comment type="similarity">
    <text evidence="1">Belongs to the 'phage' integrase family.</text>
</comment>
<dbReference type="AlphaFoldDB" id="A0A060A0N3"/>
<dbReference type="GO" id="GO:0003677">
    <property type="term" value="F:DNA binding"/>
    <property type="evidence" value="ECO:0007669"/>
    <property type="project" value="UniProtKB-UniRule"/>
</dbReference>
<accession>A0A060A0N3</accession>
<dbReference type="InterPro" id="IPR013762">
    <property type="entry name" value="Integrase-like_cat_sf"/>
</dbReference>
<dbReference type="InterPro" id="IPR010998">
    <property type="entry name" value="Integrase_recombinase_N"/>
</dbReference>
<dbReference type="GO" id="GO:0006310">
    <property type="term" value="P:DNA recombination"/>
    <property type="evidence" value="ECO:0007669"/>
    <property type="project" value="UniProtKB-KW"/>
</dbReference>
<dbReference type="Gene3D" id="1.10.443.10">
    <property type="entry name" value="Intergrase catalytic core"/>
    <property type="match status" value="1"/>
</dbReference>
<dbReference type="PROSITE" id="PS51900">
    <property type="entry name" value="CB"/>
    <property type="match status" value="1"/>
</dbReference>
<keyword evidence="3 5" id="KW-0238">DNA-binding</keyword>
<dbReference type="RefSeq" id="WP_004873090.1">
    <property type="nucleotide sequence ID" value="NZ_CP005986.1"/>
</dbReference>
<evidence type="ECO:0000313" key="9">
    <source>
        <dbReference type="Proteomes" id="UP000005522"/>
    </source>
</evidence>
<evidence type="ECO:0000256" key="5">
    <source>
        <dbReference type="PROSITE-ProRule" id="PRU01248"/>
    </source>
</evidence>
<organism evidence="8 9">
    <name type="scientific">Acidithiobacillus caldus (strain ATCC 51756 / DSM 8584 / KU)</name>
    <dbReference type="NCBI Taxonomy" id="637389"/>
    <lineage>
        <taxon>Bacteria</taxon>
        <taxon>Pseudomonadati</taxon>
        <taxon>Pseudomonadota</taxon>
        <taxon>Acidithiobacillia</taxon>
        <taxon>Acidithiobacillales</taxon>
        <taxon>Acidithiobacillaceae</taxon>
        <taxon>Acidithiobacillus</taxon>
    </lineage>
</organism>
<sequence>MLYKRGKTWWVDFVDASGQRVRRSAGTTDKAAAQELHDQLRAEAWRQSKLGEAPARTWDEAALRWLEEKTHKATLEKDEQQLEWLHPYLSGKKLKDISWETIRGILEIKKKETSASTANHYLALIRGILRRANKWGWLEVLPSFEPYPVKNQRLRWLTQEEAARLLQELPPHLASMAEFSLLTGLRQSNVTGLEWSQVDMQRRCAWIHPDQAKARKPIPVSLNEQAVQVLLRQIGKHPRYVFTYKGRPVTQVTTKAWRNALQRAGIEDFTWHGLRHTWASWHVQAGTPLLVLQQMGGWASLDMVQRYAHLSADHVAQYAGNVSVHGTKKAQSPLRVVPSVV</sequence>
<reference evidence="8 9" key="1">
    <citation type="journal article" date="2009" name="J. Bacteriol.">
        <title>Draft genome sequence of the extremely acidophilic bacterium Acidithiobacillus caldus ATCC 51756 reveals metabolic versatility in the genus Acidithiobacillus.</title>
        <authorList>
            <person name="Valdes J."/>
            <person name="Quatrini R."/>
            <person name="Hallberg K."/>
            <person name="Dopson M."/>
            <person name="Valenzuela P.D."/>
            <person name="Holmes D.S."/>
        </authorList>
    </citation>
    <scope>NUCLEOTIDE SEQUENCE [LARGE SCALE GENOMIC DNA]</scope>
    <source>
        <strain evidence="9">ATCC 51756 / DSM 8584 / KU</strain>
    </source>
</reference>
<dbReference type="GO" id="GO:0015074">
    <property type="term" value="P:DNA integration"/>
    <property type="evidence" value="ECO:0007669"/>
    <property type="project" value="UniProtKB-KW"/>
</dbReference>
<keyword evidence="2" id="KW-0229">DNA integration</keyword>
<evidence type="ECO:0000259" key="7">
    <source>
        <dbReference type="PROSITE" id="PS51900"/>
    </source>
</evidence>
<feature type="domain" description="Tyr recombinase" evidence="6">
    <location>
        <begin position="152"/>
        <end position="320"/>
    </location>
</feature>
<dbReference type="InterPro" id="IPR011010">
    <property type="entry name" value="DNA_brk_join_enz"/>
</dbReference>
<protein>
    <submittedName>
        <fullName evidence="8">Phage integrase</fullName>
    </submittedName>
</protein>
<dbReference type="InterPro" id="IPR050090">
    <property type="entry name" value="Tyrosine_recombinase_XerCD"/>
</dbReference>
<dbReference type="Proteomes" id="UP000005522">
    <property type="component" value="Chromosome"/>
</dbReference>
<evidence type="ECO:0000256" key="2">
    <source>
        <dbReference type="ARBA" id="ARBA00022908"/>
    </source>
</evidence>
<name>A0A060A0N3_ACICK</name>
<feature type="domain" description="Core-binding (CB)" evidence="7">
    <location>
        <begin position="56"/>
        <end position="133"/>
    </location>
</feature>
<evidence type="ECO:0000256" key="4">
    <source>
        <dbReference type="ARBA" id="ARBA00023172"/>
    </source>
</evidence>
<dbReference type="HOGENOM" id="CLU_027562_17_7_6"/>
<dbReference type="Pfam" id="PF00589">
    <property type="entry name" value="Phage_integrase"/>
    <property type="match status" value="1"/>
</dbReference>
<evidence type="ECO:0000256" key="3">
    <source>
        <dbReference type="ARBA" id="ARBA00023125"/>
    </source>
</evidence>
<keyword evidence="4" id="KW-0233">DNA recombination</keyword>
<dbReference type="eggNOG" id="COG0582">
    <property type="taxonomic scope" value="Bacteria"/>
</dbReference>
<dbReference type="InterPro" id="IPR002104">
    <property type="entry name" value="Integrase_catalytic"/>
</dbReference>
<evidence type="ECO:0000259" key="6">
    <source>
        <dbReference type="PROSITE" id="PS51898"/>
    </source>
</evidence>